<proteinExistence type="predicted"/>
<dbReference type="EMBL" id="BMAW01129524">
    <property type="protein sequence ID" value="GFU30759.1"/>
    <property type="molecule type" value="Genomic_DNA"/>
</dbReference>
<keyword evidence="3" id="KW-1185">Reference proteome</keyword>
<dbReference type="Pfam" id="PF00583">
    <property type="entry name" value="Acetyltransf_1"/>
    <property type="match status" value="1"/>
</dbReference>
<gene>
    <name evidence="2" type="primary">NCL1_22840</name>
    <name evidence="2" type="ORF">NPIL_150831</name>
</gene>
<protein>
    <submittedName>
        <fullName evidence="2">N-acetyltransferase domain-containing protein</fullName>
    </submittedName>
</protein>
<dbReference type="PANTHER" id="PTHR47237">
    <property type="entry name" value="SLL0310 PROTEIN"/>
    <property type="match status" value="1"/>
</dbReference>
<evidence type="ECO:0000313" key="2">
    <source>
        <dbReference type="EMBL" id="GFU30759.1"/>
    </source>
</evidence>
<dbReference type="Pfam" id="PF18014">
    <property type="entry name" value="Acetyltransf_18"/>
    <property type="match status" value="1"/>
</dbReference>
<organism evidence="2 3">
    <name type="scientific">Nephila pilipes</name>
    <name type="common">Giant wood spider</name>
    <name type="synonym">Nephila maculata</name>
    <dbReference type="NCBI Taxonomy" id="299642"/>
    <lineage>
        <taxon>Eukaryota</taxon>
        <taxon>Metazoa</taxon>
        <taxon>Ecdysozoa</taxon>
        <taxon>Arthropoda</taxon>
        <taxon>Chelicerata</taxon>
        <taxon>Arachnida</taxon>
        <taxon>Araneae</taxon>
        <taxon>Araneomorphae</taxon>
        <taxon>Entelegynae</taxon>
        <taxon>Araneoidea</taxon>
        <taxon>Nephilidae</taxon>
        <taxon>Nephila</taxon>
    </lineage>
</organism>
<dbReference type="InterPro" id="IPR000182">
    <property type="entry name" value="GNAT_dom"/>
</dbReference>
<dbReference type="Proteomes" id="UP000887013">
    <property type="component" value="Unassembled WGS sequence"/>
</dbReference>
<comment type="caution">
    <text evidence="2">The sequence shown here is derived from an EMBL/GenBank/DDBJ whole genome shotgun (WGS) entry which is preliminary data.</text>
</comment>
<dbReference type="PROSITE" id="PS51186">
    <property type="entry name" value="GNAT"/>
    <property type="match status" value="1"/>
</dbReference>
<reference evidence="2" key="1">
    <citation type="submission" date="2020-08" db="EMBL/GenBank/DDBJ databases">
        <title>Multicomponent nature underlies the extraordinary mechanical properties of spider dragline silk.</title>
        <authorList>
            <person name="Kono N."/>
            <person name="Nakamura H."/>
            <person name="Mori M."/>
            <person name="Yoshida Y."/>
            <person name="Ohtoshi R."/>
            <person name="Malay A.D."/>
            <person name="Moran D.A.P."/>
            <person name="Tomita M."/>
            <person name="Numata K."/>
            <person name="Arakawa K."/>
        </authorList>
    </citation>
    <scope>NUCLEOTIDE SEQUENCE</scope>
</reference>
<dbReference type="SUPFAM" id="SSF55729">
    <property type="entry name" value="Acyl-CoA N-acyltransferases (Nat)"/>
    <property type="match status" value="1"/>
</dbReference>
<dbReference type="AlphaFoldDB" id="A0A8X6QPV9"/>
<sequence>MEVTIRNATPSDLPSIVELAKSVNRMISPEEIQSWMLKDPQALFLAEISNPTEAKNRLVGACCGTILDSDLGFMGLYIVKEDIRGKGIGSKLWKATKDHLGDRNIGVRGKRHNLEKYKGREGFEHIQDYVIEYYESFFDSVPSSVAWSPETIAVQFFEGKLVSYRKNCDDVVVIDSSKERCQIAEPKSIGFASKEATLVEDIGKCESSETRFDGNAETIRSSRGLLSDDSVLKSEDGGDENELITSVGGTRSSDVQTSTLNTNQKSIDRCLNAEVIMSKVVEYDKSLHDRDRSVEVRQTFSWSSCKSSVALADGRVVGYGCFRLVLTGHWIISPFYADTETIAEIILFDLLRGFDFAEAPEGIVIRLPDKNSAAKRLVNKFGFSEIEGEHIMTGFTKRSVVLDISRIYSFHSTVFCCE</sequence>
<evidence type="ECO:0000313" key="3">
    <source>
        <dbReference type="Proteomes" id="UP000887013"/>
    </source>
</evidence>
<evidence type="ECO:0000259" key="1">
    <source>
        <dbReference type="PROSITE" id="PS51186"/>
    </source>
</evidence>
<dbReference type="GO" id="GO:0016747">
    <property type="term" value="F:acyltransferase activity, transferring groups other than amino-acyl groups"/>
    <property type="evidence" value="ECO:0007669"/>
    <property type="project" value="InterPro"/>
</dbReference>
<dbReference type="CDD" id="cd04301">
    <property type="entry name" value="NAT_SF"/>
    <property type="match status" value="1"/>
</dbReference>
<accession>A0A8X6QPV9</accession>
<name>A0A8X6QPV9_NEPPI</name>
<feature type="domain" description="N-acetyltransferase" evidence="1">
    <location>
        <begin position="3"/>
        <end position="148"/>
    </location>
</feature>
<dbReference type="InterPro" id="IPR052729">
    <property type="entry name" value="Acyl/Acetyltrans_Enzymes"/>
</dbReference>
<dbReference type="InterPro" id="IPR041496">
    <property type="entry name" value="YitH/HolE_GNAT"/>
</dbReference>
<dbReference type="InterPro" id="IPR016181">
    <property type="entry name" value="Acyl_CoA_acyltransferase"/>
</dbReference>
<dbReference type="OrthoDB" id="6421289at2759"/>
<dbReference type="PANTHER" id="PTHR47237:SF1">
    <property type="entry name" value="SLL0310 PROTEIN"/>
    <property type="match status" value="1"/>
</dbReference>
<dbReference type="Gene3D" id="3.40.630.30">
    <property type="match status" value="1"/>
</dbReference>
<dbReference type="Gene3D" id="3.40.630.90">
    <property type="match status" value="1"/>
</dbReference>